<feature type="region of interest" description="Disordered" evidence="1">
    <location>
        <begin position="1"/>
        <end position="137"/>
    </location>
</feature>
<keyword evidence="3" id="KW-1185">Reference proteome</keyword>
<feature type="region of interest" description="Disordered" evidence="1">
    <location>
        <begin position="149"/>
        <end position="183"/>
    </location>
</feature>
<feature type="compositionally biased region" description="Basic residues" evidence="1">
    <location>
        <begin position="35"/>
        <end position="52"/>
    </location>
</feature>
<reference evidence="2 3" key="1">
    <citation type="submission" date="2016-06" db="EMBL/GenBank/DDBJ databases">
        <authorList>
            <person name="Varghese N."/>
            <person name="Submissions Spin"/>
        </authorList>
    </citation>
    <scope>NUCLEOTIDE SEQUENCE [LARGE SCALE GENOMIC DNA]</scope>
    <source>
        <strain evidence="2 3">DSM 45142</strain>
    </source>
</reference>
<evidence type="ECO:0000313" key="2">
    <source>
        <dbReference type="EMBL" id="SCE94505.1"/>
    </source>
</evidence>
<organism evidence="2 3">
    <name type="scientific">Micromonospora tulbaghiae</name>
    <dbReference type="NCBI Taxonomy" id="479978"/>
    <lineage>
        <taxon>Bacteria</taxon>
        <taxon>Bacillati</taxon>
        <taxon>Actinomycetota</taxon>
        <taxon>Actinomycetes</taxon>
        <taxon>Micromonosporales</taxon>
        <taxon>Micromonosporaceae</taxon>
        <taxon>Micromonospora</taxon>
    </lineage>
</organism>
<comment type="caution">
    <text evidence="2">The sequence shown here is derived from an EMBL/GenBank/DDBJ whole genome shotgun (WGS) entry which is preliminary data.</text>
</comment>
<name>A0ABY0KTL8_9ACTN</name>
<feature type="compositionally biased region" description="Basic residues" evidence="1">
    <location>
        <begin position="264"/>
        <end position="275"/>
    </location>
</feature>
<sequence length="275" mass="28768">MLHSGVDAPGGRDARAPSGAQSLEGSGCPRGRGATSRRRKHVQRPTTRHHSRGGGAGFTSSEPCSTTSPPGSFPAAHVARTELNDRQPGAVPAGNAASCGARPVLGRSPGYNATHPPTIPPSECRPPPPNRTPHLPAPSIMRLTATKRTPNAANLMIDPPRAGLAEGAGGGAGTRGHPRSCDLRPPGALFARFAGYRSARSRTPARDGSAVLELWCLAKGAKRASWAPEAQDRRQLRPHRDPVTGAGVRRRASPGRPDAARPPRVGRPRARTGIR</sequence>
<evidence type="ECO:0000313" key="3">
    <source>
        <dbReference type="Proteomes" id="UP000199405"/>
    </source>
</evidence>
<feature type="compositionally biased region" description="Basic and acidic residues" evidence="1">
    <location>
        <begin position="230"/>
        <end position="242"/>
    </location>
</feature>
<feature type="compositionally biased region" description="Low complexity" evidence="1">
    <location>
        <begin position="59"/>
        <end position="70"/>
    </location>
</feature>
<gene>
    <name evidence="2" type="ORF">GA0070562_4377</name>
</gene>
<proteinExistence type="predicted"/>
<accession>A0ABY0KTL8</accession>
<evidence type="ECO:0000256" key="1">
    <source>
        <dbReference type="SAM" id="MobiDB-lite"/>
    </source>
</evidence>
<feature type="compositionally biased region" description="Pro residues" evidence="1">
    <location>
        <begin position="117"/>
        <end position="131"/>
    </location>
</feature>
<feature type="region of interest" description="Disordered" evidence="1">
    <location>
        <begin position="223"/>
        <end position="275"/>
    </location>
</feature>
<protein>
    <submittedName>
        <fullName evidence="2">Uncharacterized protein</fullName>
    </submittedName>
</protein>
<dbReference type="EMBL" id="FMCQ01000005">
    <property type="protein sequence ID" value="SCE94505.1"/>
    <property type="molecule type" value="Genomic_DNA"/>
</dbReference>
<dbReference type="Proteomes" id="UP000199405">
    <property type="component" value="Unassembled WGS sequence"/>
</dbReference>